<dbReference type="GO" id="GO:0002935">
    <property type="term" value="F:tRNA (adenine(37)-C2)-methyltransferase activity"/>
    <property type="evidence" value="ECO:0007669"/>
    <property type="project" value="UniProtKB-UniRule"/>
</dbReference>
<evidence type="ECO:0000313" key="15">
    <source>
        <dbReference type="EMBL" id="HGE75041.1"/>
    </source>
</evidence>
<evidence type="ECO:0000256" key="10">
    <source>
        <dbReference type="ARBA" id="ARBA00023004"/>
    </source>
</evidence>
<accession>A0A7V3RE95</accession>
<dbReference type="Pfam" id="PF04055">
    <property type="entry name" value="Radical_SAM"/>
    <property type="match status" value="1"/>
</dbReference>
<evidence type="ECO:0000256" key="7">
    <source>
        <dbReference type="ARBA" id="ARBA00022691"/>
    </source>
</evidence>
<dbReference type="InterPro" id="IPR058240">
    <property type="entry name" value="rSAM_sf"/>
</dbReference>
<dbReference type="GO" id="GO:0000049">
    <property type="term" value="F:tRNA binding"/>
    <property type="evidence" value="ECO:0007669"/>
    <property type="project" value="UniProtKB-UniRule"/>
</dbReference>
<dbReference type="PANTHER" id="PTHR30544">
    <property type="entry name" value="23S RRNA METHYLTRANSFERASE"/>
    <property type="match status" value="1"/>
</dbReference>
<dbReference type="SMART" id="SM00729">
    <property type="entry name" value="Elp3"/>
    <property type="match status" value="1"/>
</dbReference>
<keyword evidence="11 13" id="KW-0411">Iron-sulfur</keyword>
<feature type="binding site" evidence="13">
    <location>
        <position position="288"/>
    </location>
    <ligand>
        <name>S-adenosyl-L-methionine</name>
        <dbReference type="ChEBI" id="CHEBI:59789"/>
    </ligand>
</feature>
<comment type="cofactor">
    <cofactor evidence="13">
        <name>[4Fe-4S] cluster</name>
        <dbReference type="ChEBI" id="CHEBI:49883"/>
    </cofactor>
    <text evidence="13">Binds 1 [4Fe-4S] cluster. The cluster is coordinated with 3 cysteines and an exchangeable S-adenosyl-L-methionine.</text>
</comment>
<evidence type="ECO:0000256" key="8">
    <source>
        <dbReference type="ARBA" id="ARBA00022694"/>
    </source>
</evidence>
<dbReference type="InterPro" id="IPR006638">
    <property type="entry name" value="Elp3/MiaA/NifB-like_rSAM"/>
</dbReference>
<keyword evidence="5 13" id="KW-0489">Methyltransferase</keyword>
<feature type="binding site" evidence="13">
    <location>
        <position position="189"/>
    </location>
    <ligand>
        <name>S-adenosyl-L-methionine</name>
        <dbReference type="ChEBI" id="CHEBI:59789"/>
    </ligand>
</feature>
<evidence type="ECO:0000256" key="3">
    <source>
        <dbReference type="ARBA" id="ARBA00022490"/>
    </source>
</evidence>
<protein>
    <recommendedName>
        <fullName evidence="13">Probable dual-specificity RNA methyltransferase RlmN</fullName>
        <ecNumber evidence="13">2.1.1.192</ecNumber>
    </recommendedName>
    <alternativeName>
        <fullName evidence="13">23S rRNA (adenine(2503)-C(2))-methyltransferase</fullName>
    </alternativeName>
    <alternativeName>
        <fullName evidence="13">23S rRNA m2A2503 methyltransferase</fullName>
    </alternativeName>
    <alternativeName>
        <fullName evidence="13">Ribosomal RNA large subunit methyltransferase N</fullName>
    </alternativeName>
    <alternativeName>
        <fullName evidence="13">tRNA (adenine(37)-C(2))-methyltransferase</fullName>
    </alternativeName>
    <alternativeName>
        <fullName evidence="13">tRNA m2A37 methyltransferase</fullName>
    </alternativeName>
</protein>
<comment type="similarity">
    <text evidence="13">Belongs to the radical SAM superfamily. RlmN family.</text>
</comment>
<dbReference type="GO" id="GO:0030488">
    <property type="term" value="P:tRNA methylation"/>
    <property type="evidence" value="ECO:0007669"/>
    <property type="project" value="UniProtKB-UniRule"/>
</dbReference>
<dbReference type="Gene3D" id="3.20.20.70">
    <property type="entry name" value="Aldolase class I"/>
    <property type="match status" value="1"/>
</dbReference>
<proteinExistence type="inferred from homology"/>
<dbReference type="SFLD" id="SFLDG01062">
    <property type="entry name" value="methyltransferase_(Class_A)"/>
    <property type="match status" value="1"/>
</dbReference>
<evidence type="ECO:0000256" key="12">
    <source>
        <dbReference type="ARBA" id="ARBA00023157"/>
    </source>
</evidence>
<keyword evidence="7 13" id="KW-0949">S-adenosyl-L-methionine</keyword>
<dbReference type="GO" id="GO:0070040">
    <property type="term" value="F:rRNA (adenine(2503)-C2-)-methyltransferase activity"/>
    <property type="evidence" value="ECO:0007669"/>
    <property type="project" value="UniProtKB-UniRule"/>
</dbReference>
<dbReference type="Pfam" id="PF21016">
    <property type="entry name" value="RlmN_N"/>
    <property type="match status" value="1"/>
</dbReference>
<dbReference type="SUPFAM" id="SSF102114">
    <property type="entry name" value="Radical SAM enzymes"/>
    <property type="match status" value="1"/>
</dbReference>
<comment type="caution">
    <text evidence="13">Lacks conserved residue(s) required for the propagation of feature annotation.</text>
</comment>
<evidence type="ECO:0000256" key="11">
    <source>
        <dbReference type="ARBA" id="ARBA00023014"/>
    </source>
</evidence>
<feature type="active site" description="Proton acceptor" evidence="13">
    <location>
        <position position="90"/>
    </location>
</feature>
<dbReference type="PANTHER" id="PTHR30544:SF5">
    <property type="entry name" value="RADICAL SAM CORE DOMAIN-CONTAINING PROTEIN"/>
    <property type="match status" value="1"/>
</dbReference>
<dbReference type="InterPro" id="IPR040072">
    <property type="entry name" value="Methyltransferase_A"/>
</dbReference>
<reference evidence="15" key="1">
    <citation type="journal article" date="2020" name="mSystems">
        <title>Genome- and Community-Level Interaction Insights into Carbon Utilization and Element Cycling Functions of Hydrothermarchaeota in Hydrothermal Sediment.</title>
        <authorList>
            <person name="Zhou Z."/>
            <person name="Liu Y."/>
            <person name="Xu W."/>
            <person name="Pan J."/>
            <person name="Luo Z.H."/>
            <person name="Li M."/>
        </authorList>
    </citation>
    <scope>NUCLEOTIDE SEQUENCE [LARGE SCALE GENOMIC DNA]</scope>
    <source>
        <strain evidence="15">SpSt-966</strain>
    </source>
</reference>
<keyword evidence="12 13" id="KW-1015">Disulfide bond</keyword>
<comment type="subcellular location">
    <subcellularLocation>
        <location evidence="1 13">Cytoplasm</location>
    </subcellularLocation>
</comment>
<feature type="binding site" evidence="13">
    <location>
        <position position="117"/>
    </location>
    <ligand>
        <name>[4Fe-4S] cluster</name>
        <dbReference type="ChEBI" id="CHEBI:49883"/>
        <note>4Fe-4S-S-AdoMet</note>
    </ligand>
</feature>
<dbReference type="EC" id="2.1.1.192" evidence="13"/>
<keyword evidence="4 13" id="KW-0698">rRNA processing</keyword>
<comment type="caution">
    <text evidence="15">The sequence shown here is derived from an EMBL/GenBank/DDBJ whole genome shotgun (WGS) entry which is preliminary data.</text>
</comment>
<evidence type="ECO:0000256" key="13">
    <source>
        <dbReference type="HAMAP-Rule" id="MF_01849"/>
    </source>
</evidence>
<dbReference type="HAMAP" id="MF_01849">
    <property type="entry name" value="RNA_methyltr_RlmN"/>
    <property type="match status" value="1"/>
</dbReference>
<keyword evidence="2 13" id="KW-0004">4Fe-4S</keyword>
<dbReference type="GO" id="GO:0051539">
    <property type="term" value="F:4 iron, 4 sulfur cluster binding"/>
    <property type="evidence" value="ECO:0007669"/>
    <property type="project" value="UniProtKB-UniRule"/>
</dbReference>
<dbReference type="PIRSF" id="PIRSF006004">
    <property type="entry name" value="CHP00048"/>
    <property type="match status" value="1"/>
</dbReference>
<evidence type="ECO:0000256" key="2">
    <source>
        <dbReference type="ARBA" id="ARBA00022485"/>
    </source>
</evidence>
<dbReference type="GO" id="GO:0019843">
    <property type="term" value="F:rRNA binding"/>
    <property type="evidence" value="ECO:0007669"/>
    <property type="project" value="UniProtKB-UniRule"/>
</dbReference>
<comment type="catalytic activity">
    <reaction evidence="13">
        <text>adenosine(37) in tRNA + 2 reduced [2Fe-2S]-[ferredoxin] + 2 S-adenosyl-L-methionine = 2-methyladenosine(37) in tRNA + 5'-deoxyadenosine + L-methionine + 2 oxidized [2Fe-2S]-[ferredoxin] + S-adenosyl-L-homocysteine</text>
        <dbReference type="Rhea" id="RHEA:43332"/>
        <dbReference type="Rhea" id="RHEA-COMP:10000"/>
        <dbReference type="Rhea" id="RHEA-COMP:10001"/>
        <dbReference type="Rhea" id="RHEA-COMP:10162"/>
        <dbReference type="Rhea" id="RHEA-COMP:10485"/>
        <dbReference type="ChEBI" id="CHEBI:17319"/>
        <dbReference type="ChEBI" id="CHEBI:33737"/>
        <dbReference type="ChEBI" id="CHEBI:33738"/>
        <dbReference type="ChEBI" id="CHEBI:57844"/>
        <dbReference type="ChEBI" id="CHEBI:57856"/>
        <dbReference type="ChEBI" id="CHEBI:59789"/>
        <dbReference type="ChEBI" id="CHEBI:74411"/>
        <dbReference type="ChEBI" id="CHEBI:74497"/>
        <dbReference type="EC" id="2.1.1.192"/>
    </reaction>
</comment>
<evidence type="ECO:0000256" key="6">
    <source>
        <dbReference type="ARBA" id="ARBA00022679"/>
    </source>
</evidence>
<feature type="binding site" evidence="13">
    <location>
        <position position="114"/>
    </location>
    <ligand>
        <name>[4Fe-4S] cluster</name>
        <dbReference type="ChEBI" id="CHEBI:49883"/>
        <note>4Fe-4S-S-AdoMet</note>
    </ligand>
</feature>
<feature type="binding site" evidence="13">
    <location>
        <position position="110"/>
    </location>
    <ligand>
        <name>[4Fe-4S] cluster</name>
        <dbReference type="ChEBI" id="CHEBI:49883"/>
        <note>4Fe-4S-S-AdoMet</note>
    </ligand>
</feature>
<dbReference type="InterPro" id="IPR007197">
    <property type="entry name" value="rSAM"/>
</dbReference>
<evidence type="ECO:0000256" key="1">
    <source>
        <dbReference type="ARBA" id="ARBA00004496"/>
    </source>
</evidence>
<keyword evidence="8 13" id="KW-0819">tRNA processing</keyword>
<evidence type="ECO:0000256" key="9">
    <source>
        <dbReference type="ARBA" id="ARBA00022723"/>
    </source>
</evidence>
<dbReference type="InterPro" id="IPR027492">
    <property type="entry name" value="RNA_MTrfase_RlmN"/>
</dbReference>
<keyword evidence="10 13" id="KW-0408">Iron</keyword>
<name>A0A7V3RE95_9BACT</name>
<dbReference type="PROSITE" id="PS51918">
    <property type="entry name" value="RADICAL_SAM"/>
    <property type="match status" value="1"/>
</dbReference>
<dbReference type="GO" id="GO:0046872">
    <property type="term" value="F:metal ion binding"/>
    <property type="evidence" value="ECO:0007669"/>
    <property type="project" value="UniProtKB-KW"/>
</dbReference>
<comment type="function">
    <text evidence="13">Specifically methylates position 2 of adenine 2503 in 23S rRNA and position 2 of adenine 37 in tRNAs.</text>
</comment>
<keyword evidence="6 13" id="KW-0808">Transferase</keyword>
<dbReference type="GO" id="GO:0005737">
    <property type="term" value="C:cytoplasm"/>
    <property type="evidence" value="ECO:0007669"/>
    <property type="project" value="UniProtKB-SubCell"/>
</dbReference>
<keyword evidence="3 13" id="KW-0963">Cytoplasm</keyword>
<dbReference type="InterPro" id="IPR048641">
    <property type="entry name" value="RlmN_N"/>
</dbReference>
<dbReference type="Gene3D" id="1.10.150.530">
    <property type="match status" value="1"/>
</dbReference>
<organism evidence="15">
    <name type="scientific">Mesoaciditoga lauensis</name>
    <dbReference type="NCBI Taxonomy" id="1495039"/>
    <lineage>
        <taxon>Bacteria</taxon>
        <taxon>Thermotogati</taxon>
        <taxon>Thermotogota</taxon>
        <taxon>Thermotogae</taxon>
        <taxon>Mesoaciditogales</taxon>
        <taxon>Mesoaciditogaceae</taxon>
        <taxon>Mesoaciditoga</taxon>
    </lineage>
</organism>
<gene>
    <name evidence="13 15" type="primary">rlmN</name>
    <name evidence="15" type="ORF">ENX73_02820</name>
</gene>
<evidence type="ECO:0000256" key="4">
    <source>
        <dbReference type="ARBA" id="ARBA00022552"/>
    </source>
</evidence>
<feature type="binding site" evidence="13">
    <location>
        <begin position="212"/>
        <end position="214"/>
    </location>
    <ligand>
        <name>S-adenosyl-L-methionine</name>
        <dbReference type="ChEBI" id="CHEBI:59789"/>
    </ligand>
</feature>
<dbReference type="FunFam" id="3.20.20.70:FF:000014">
    <property type="entry name" value="Probable dual-specificity RNA methyltransferase RlmN"/>
    <property type="match status" value="1"/>
</dbReference>
<dbReference type="CDD" id="cd01335">
    <property type="entry name" value="Radical_SAM"/>
    <property type="match status" value="1"/>
</dbReference>
<dbReference type="NCBIfam" id="TIGR00048">
    <property type="entry name" value="rRNA_mod_RlmN"/>
    <property type="match status" value="1"/>
</dbReference>
<feature type="domain" description="Radical SAM core" evidence="14">
    <location>
        <begin position="96"/>
        <end position="327"/>
    </location>
</feature>
<dbReference type="InterPro" id="IPR013785">
    <property type="entry name" value="Aldolase_TIM"/>
</dbReference>
<evidence type="ECO:0000259" key="14">
    <source>
        <dbReference type="PROSITE" id="PS51918"/>
    </source>
</evidence>
<dbReference type="InterPro" id="IPR004383">
    <property type="entry name" value="rRNA_lsu_MTrfase_RlmN/Cfr"/>
</dbReference>
<dbReference type="SFLD" id="SFLDF00275">
    <property type="entry name" value="adenosine_C2_methyltransferase"/>
    <property type="match status" value="1"/>
</dbReference>
<dbReference type="SFLD" id="SFLDS00029">
    <property type="entry name" value="Radical_SAM"/>
    <property type="match status" value="1"/>
</dbReference>
<sequence>MENILDYSYEELRRKFETMGLEPFRATQLFDWIYKKKATNFFVMTNLSKQTRQFLMEHFEIIIPEPIKASHSSDGTVKFLWKYPDGNTVESVILRYPDRTSACISSQVGCPLNCTFCATGMSGYLRNLTSGEIIAQILGMEKAENERIDNVVFMGMGEPMLNYDEVMRAIHVMTDAKALKIGQRHISISTAGIVEGIIKLSDDPLDVILSVSLHAATDEKRSKIMPVNKRYPLSDLIDALTIYQKAKSRRITFEYILFDGFNDSFEDAQQIVELLKDLKCNVNLIKYNETGSGFSSASAERTSAFEKFLKDHGVEAVVRAEKGADIEAACGQLRRKTL</sequence>
<feature type="binding site" evidence="13">
    <location>
        <begin position="157"/>
        <end position="158"/>
    </location>
    <ligand>
        <name>S-adenosyl-L-methionine</name>
        <dbReference type="ChEBI" id="CHEBI:59789"/>
    </ligand>
</feature>
<comment type="miscellaneous">
    <text evidence="13">Reaction proceeds by a ping-pong mechanism involving intermediate methylation of a conserved cysteine residue.</text>
</comment>
<evidence type="ECO:0000256" key="5">
    <source>
        <dbReference type="ARBA" id="ARBA00022603"/>
    </source>
</evidence>
<dbReference type="GO" id="GO:0070475">
    <property type="term" value="P:rRNA base methylation"/>
    <property type="evidence" value="ECO:0007669"/>
    <property type="project" value="UniProtKB-UniRule"/>
</dbReference>
<keyword evidence="9 13" id="KW-0479">Metal-binding</keyword>
<feature type="active site" description="S-methylcysteine intermediate" evidence="13">
    <location>
        <position position="330"/>
    </location>
</feature>
<dbReference type="AlphaFoldDB" id="A0A7V3RE95"/>
<comment type="catalytic activity">
    <reaction evidence="13">
        <text>adenosine(2503) in 23S rRNA + 2 reduced [2Fe-2S]-[ferredoxin] + 2 S-adenosyl-L-methionine = 2-methyladenosine(2503) in 23S rRNA + 5'-deoxyadenosine + L-methionine + 2 oxidized [2Fe-2S]-[ferredoxin] + S-adenosyl-L-homocysteine</text>
        <dbReference type="Rhea" id="RHEA:42916"/>
        <dbReference type="Rhea" id="RHEA-COMP:10000"/>
        <dbReference type="Rhea" id="RHEA-COMP:10001"/>
        <dbReference type="Rhea" id="RHEA-COMP:10152"/>
        <dbReference type="Rhea" id="RHEA-COMP:10282"/>
        <dbReference type="ChEBI" id="CHEBI:17319"/>
        <dbReference type="ChEBI" id="CHEBI:33737"/>
        <dbReference type="ChEBI" id="CHEBI:33738"/>
        <dbReference type="ChEBI" id="CHEBI:57844"/>
        <dbReference type="ChEBI" id="CHEBI:57856"/>
        <dbReference type="ChEBI" id="CHEBI:59789"/>
        <dbReference type="ChEBI" id="CHEBI:74411"/>
        <dbReference type="ChEBI" id="CHEBI:74497"/>
        <dbReference type="EC" id="2.1.1.192"/>
    </reaction>
</comment>
<dbReference type="EMBL" id="DTPE01000113">
    <property type="protein sequence ID" value="HGE75041.1"/>
    <property type="molecule type" value="Genomic_DNA"/>
</dbReference>